<dbReference type="NCBIfam" id="TIGR00199">
    <property type="entry name" value="PncC_domain"/>
    <property type="match status" value="1"/>
</dbReference>
<feature type="domain" description="TonB C-terminal" evidence="6">
    <location>
        <begin position="454"/>
        <end position="551"/>
    </location>
</feature>
<dbReference type="Gene3D" id="3.30.70.2860">
    <property type="match status" value="1"/>
</dbReference>
<dbReference type="InterPro" id="IPR001453">
    <property type="entry name" value="MoaB/Mog_dom"/>
</dbReference>
<dbReference type="EMBL" id="CP130612">
    <property type="protein sequence ID" value="WKW11640.1"/>
    <property type="molecule type" value="Genomic_DNA"/>
</dbReference>
<dbReference type="InterPro" id="IPR037682">
    <property type="entry name" value="TonB_C"/>
</dbReference>
<organism evidence="8 9">
    <name type="scientific">Pseudogemmatithrix spongiicola</name>
    <dbReference type="NCBI Taxonomy" id="3062599"/>
    <lineage>
        <taxon>Bacteria</taxon>
        <taxon>Pseudomonadati</taxon>
        <taxon>Gemmatimonadota</taxon>
        <taxon>Gemmatimonadia</taxon>
        <taxon>Gemmatimonadales</taxon>
        <taxon>Gemmatimonadaceae</taxon>
        <taxon>Pseudogemmatithrix</taxon>
    </lineage>
</organism>
<dbReference type="Pfam" id="PF00994">
    <property type="entry name" value="MoCF_biosynth"/>
    <property type="match status" value="1"/>
</dbReference>
<dbReference type="SMART" id="SM00852">
    <property type="entry name" value="MoCF_biosynth"/>
    <property type="match status" value="1"/>
</dbReference>
<protein>
    <recommendedName>
        <fullName evidence="5">CinA-like protein</fullName>
    </recommendedName>
</protein>
<evidence type="ECO:0000256" key="5">
    <source>
        <dbReference type="HAMAP-Rule" id="MF_00226"/>
    </source>
</evidence>
<dbReference type="Pfam" id="PF03544">
    <property type="entry name" value="TonB_C"/>
    <property type="match status" value="1"/>
</dbReference>
<dbReference type="AlphaFoldDB" id="A0AA49Q7Y7"/>
<dbReference type="Gene3D" id="3.40.980.10">
    <property type="entry name" value="MoaB/Mog-like domain"/>
    <property type="match status" value="1"/>
</dbReference>
<sequence>MDVELVSIGTELLLGYTIDTNSAFFAREAAAQGIRVVHRATVGDGPEEIAAAVRDALARTGAVITSGGLGPTADDLTKPSIAELFGRGMTLDESILEDLKQRWAKRGWPGELPAANRNQALIPAGAEIIRNDHGSAPGIWLEDEQGRWCAMLPGVPREFRGMAREQLIPRLVARRGGAVGLVVRSRTLRTTGIAESKLADEMGELAKDPLGTRLAYLPGWEGVDLRVSVWNEPADRAAQLLDDAERAIRAKVGTWIYGVDDDDLAALVLQLLRERSHRIAVAESCTGGMLGMRLTAVPGSSDVVDGGTIAYANHVKVRELGVREATLQAHGAVSEETAREMASGVRTRFGVEVGVGITGVAGPGGGTPDKPVGTVCIAADVGGQLRSARTTMVGDRHEVRQRSTQAALNLVRRMLLVLALCVAPAACASSGRASAGSAASPAVEANRVYTVAEVTRQAEARFGQNALRYPPELRIQGLIGRVEAEFIVNARGRIEPESFVVLSSTHADFTQEVKDAIPTLEFLPARVGRTPVRVRMRLGFDFKLSEFEGARRPE</sequence>
<evidence type="ECO:0000256" key="3">
    <source>
        <dbReference type="ARBA" id="ARBA00022989"/>
    </source>
</evidence>
<dbReference type="PROSITE" id="PS52015">
    <property type="entry name" value="TONB_CTD"/>
    <property type="match status" value="1"/>
</dbReference>
<dbReference type="GO" id="GO:0055085">
    <property type="term" value="P:transmembrane transport"/>
    <property type="evidence" value="ECO:0007669"/>
    <property type="project" value="InterPro"/>
</dbReference>
<dbReference type="KEGG" id="pspc:Strain318_000897"/>
<dbReference type="PANTHER" id="PTHR13939">
    <property type="entry name" value="NICOTINAMIDE-NUCLEOTIDE AMIDOHYDROLASE PNCC"/>
    <property type="match status" value="1"/>
</dbReference>
<evidence type="ECO:0000313" key="7">
    <source>
        <dbReference type="EMBL" id="WKW11640.1"/>
    </source>
</evidence>
<dbReference type="Pfam" id="PF02464">
    <property type="entry name" value="CinA"/>
    <property type="match status" value="1"/>
</dbReference>
<dbReference type="SUPFAM" id="SSF142433">
    <property type="entry name" value="CinA-like"/>
    <property type="match status" value="1"/>
</dbReference>
<gene>
    <name evidence="7" type="ORF">Strain138_000897</name>
    <name evidence="8" type="ORF">Strain318_000897</name>
</gene>
<proteinExistence type="inferred from homology"/>
<evidence type="ECO:0000256" key="2">
    <source>
        <dbReference type="ARBA" id="ARBA00022692"/>
    </source>
</evidence>
<accession>A0AA49Q4W7</accession>
<name>A0AA49Q7Y7_9BACT</name>
<evidence type="ECO:0000313" key="9">
    <source>
        <dbReference type="Proteomes" id="UP001229955"/>
    </source>
</evidence>
<dbReference type="InterPro" id="IPR041424">
    <property type="entry name" value="CinA_KH"/>
</dbReference>
<dbReference type="Gene3D" id="3.90.950.20">
    <property type="entry name" value="CinA-like"/>
    <property type="match status" value="1"/>
</dbReference>
<dbReference type="SUPFAM" id="SSF74653">
    <property type="entry name" value="TolA/TonB C-terminal domain"/>
    <property type="match status" value="1"/>
</dbReference>
<dbReference type="Pfam" id="PF18146">
    <property type="entry name" value="CinA_KH"/>
    <property type="match status" value="1"/>
</dbReference>
<keyword evidence="3" id="KW-1133">Transmembrane helix</keyword>
<dbReference type="InterPro" id="IPR008136">
    <property type="entry name" value="CinA_C"/>
</dbReference>
<dbReference type="InterPro" id="IPR036425">
    <property type="entry name" value="MoaB/Mog-like_dom_sf"/>
</dbReference>
<evidence type="ECO:0000256" key="1">
    <source>
        <dbReference type="ARBA" id="ARBA00004167"/>
    </source>
</evidence>
<dbReference type="EMBL" id="CP130613">
    <property type="protein sequence ID" value="WKW14550.1"/>
    <property type="molecule type" value="Genomic_DNA"/>
</dbReference>
<evidence type="ECO:0000313" key="8">
    <source>
        <dbReference type="EMBL" id="WKW14550.1"/>
    </source>
</evidence>
<dbReference type="NCBIfam" id="TIGR01352">
    <property type="entry name" value="tonB_Cterm"/>
    <property type="match status" value="1"/>
</dbReference>
<evidence type="ECO:0000256" key="4">
    <source>
        <dbReference type="ARBA" id="ARBA00023136"/>
    </source>
</evidence>
<accession>A0AA49Q7Y7</accession>
<dbReference type="CDD" id="cd00885">
    <property type="entry name" value="cinA"/>
    <property type="match status" value="1"/>
</dbReference>
<keyword evidence="4" id="KW-0472">Membrane</keyword>
<dbReference type="PANTHER" id="PTHR13939:SF0">
    <property type="entry name" value="NMN AMIDOHYDROLASE-LIKE PROTEIN YFAY"/>
    <property type="match status" value="1"/>
</dbReference>
<reference evidence="8" key="1">
    <citation type="submission" date="2023-07" db="EMBL/GenBank/DDBJ databases">
        <authorList>
            <person name="Haufschild T."/>
            <person name="Kallscheuer N."/>
            <person name="Hammer J."/>
            <person name="Kohn T."/>
            <person name="Kabuu M."/>
            <person name="Jogler M."/>
            <person name="Wohfarth N."/>
            <person name="Heuer A."/>
            <person name="Rohde M."/>
            <person name="van Teeseling M.C.F."/>
            <person name="Jogler C."/>
        </authorList>
    </citation>
    <scope>NUCLEOTIDE SEQUENCE</scope>
    <source>
        <strain evidence="7">Strain 138</strain>
        <strain evidence="8">Strain 318</strain>
    </source>
</reference>
<dbReference type="InterPro" id="IPR050101">
    <property type="entry name" value="CinA"/>
</dbReference>
<dbReference type="SUPFAM" id="SSF53218">
    <property type="entry name" value="Molybdenum cofactor biosynthesis proteins"/>
    <property type="match status" value="1"/>
</dbReference>
<comment type="similarity">
    <text evidence="5">Belongs to the CinA family.</text>
</comment>
<dbReference type="Gene3D" id="3.30.1150.10">
    <property type="match status" value="1"/>
</dbReference>
<dbReference type="InterPro" id="IPR036653">
    <property type="entry name" value="CinA-like_C"/>
</dbReference>
<evidence type="ECO:0000259" key="6">
    <source>
        <dbReference type="PROSITE" id="PS52015"/>
    </source>
</evidence>
<keyword evidence="9" id="KW-1185">Reference proteome</keyword>
<dbReference type="NCBIfam" id="TIGR00200">
    <property type="entry name" value="cinA_nterm"/>
    <property type="match status" value="1"/>
</dbReference>
<dbReference type="HAMAP" id="MF_00226_B">
    <property type="entry name" value="CinA_B"/>
    <property type="match status" value="1"/>
</dbReference>
<dbReference type="InterPro" id="IPR008135">
    <property type="entry name" value="Competence-induced_CinA"/>
</dbReference>
<dbReference type="InterPro" id="IPR006260">
    <property type="entry name" value="TonB/TolA_C"/>
</dbReference>
<dbReference type="Proteomes" id="UP001229955">
    <property type="component" value="Chromosome"/>
</dbReference>
<keyword evidence="2" id="KW-0812">Transmembrane</keyword>
<dbReference type="RefSeq" id="WP_367887338.1">
    <property type="nucleotide sequence ID" value="NZ_CP130612.1"/>
</dbReference>
<comment type="subcellular location">
    <subcellularLocation>
        <location evidence="1">Membrane</location>
        <topology evidence="1">Single-pass membrane protein</topology>
    </subcellularLocation>
</comment>
<dbReference type="NCBIfam" id="NF001813">
    <property type="entry name" value="PRK00549.1"/>
    <property type="match status" value="1"/>
</dbReference>
<dbReference type="GO" id="GO:0016020">
    <property type="term" value="C:membrane"/>
    <property type="evidence" value="ECO:0007669"/>
    <property type="project" value="UniProtKB-SubCell"/>
</dbReference>